<dbReference type="GO" id="GO:0005615">
    <property type="term" value="C:extracellular space"/>
    <property type="evidence" value="ECO:0007669"/>
    <property type="project" value="UniProtKB-KW"/>
</dbReference>
<dbReference type="GO" id="GO:0005164">
    <property type="term" value="F:tumor necrosis factor receptor binding"/>
    <property type="evidence" value="ECO:0007669"/>
    <property type="project" value="InterPro"/>
</dbReference>
<dbReference type="Pfam" id="PF00229">
    <property type="entry name" value="TNF"/>
    <property type="match status" value="1"/>
</dbReference>
<keyword evidence="5" id="KW-1015">Disulfide bond</keyword>
<dbReference type="PROSITE" id="PS00251">
    <property type="entry name" value="THD_1"/>
    <property type="match status" value="1"/>
</dbReference>
<keyword evidence="3" id="KW-0202">Cytokine</keyword>
<dbReference type="PANTHER" id="PTHR15151">
    <property type="entry name" value="PROTEIN EIGER"/>
    <property type="match status" value="1"/>
</dbReference>
<evidence type="ECO:0000256" key="4">
    <source>
        <dbReference type="ARBA" id="ARBA00022525"/>
    </source>
</evidence>
<feature type="region of interest" description="Disordered" evidence="7">
    <location>
        <begin position="1"/>
        <end position="77"/>
    </location>
</feature>
<evidence type="ECO:0000256" key="7">
    <source>
        <dbReference type="SAM" id="MobiDB-lite"/>
    </source>
</evidence>
<dbReference type="SMR" id="A0A0G3F535"/>
<dbReference type="GO" id="GO:0016020">
    <property type="term" value="C:membrane"/>
    <property type="evidence" value="ECO:0007669"/>
    <property type="project" value="InterPro"/>
</dbReference>
<feature type="compositionally biased region" description="Basic residues" evidence="7">
    <location>
        <begin position="17"/>
        <end position="26"/>
    </location>
</feature>
<evidence type="ECO:0000259" key="8">
    <source>
        <dbReference type="PROSITE" id="PS50049"/>
    </source>
</evidence>
<dbReference type="GO" id="GO:0006955">
    <property type="term" value="P:immune response"/>
    <property type="evidence" value="ECO:0007669"/>
    <property type="project" value="InterPro"/>
</dbReference>
<feature type="compositionally biased region" description="Basic residues" evidence="7">
    <location>
        <begin position="47"/>
        <end position="67"/>
    </location>
</feature>
<evidence type="ECO:0000313" key="9">
    <source>
        <dbReference type="EMBL" id="AKJ77887.1"/>
    </source>
</evidence>
<name>A0A0G3F535_LOCMI</name>
<gene>
    <name evidence="9" type="primary">TNF</name>
</gene>
<organism evidence="9">
    <name type="scientific">Locusta migratoria</name>
    <name type="common">Migratory locust</name>
    <dbReference type="NCBI Taxonomy" id="7004"/>
    <lineage>
        <taxon>Eukaryota</taxon>
        <taxon>Metazoa</taxon>
        <taxon>Ecdysozoa</taxon>
        <taxon>Arthropoda</taxon>
        <taxon>Hexapoda</taxon>
        <taxon>Insecta</taxon>
        <taxon>Pterygota</taxon>
        <taxon>Neoptera</taxon>
        <taxon>Polyneoptera</taxon>
        <taxon>Orthoptera</taxon>
        <taxon>Caelifera</taxon>
        <taxon>Acrididea</taxon>
        <taxon>Acridomorpha</taxon>
        <taxon>Acridoidea</taxon>
        <taxon>Acrididae</taxon>
        <taxon>Oedipodinae</taxon>
        <taxon>Locusta</taxon>
    </lineage>
</organism>
<dbReference type="InterPro" id="IPR051748">
    <property type="entry name" value="TNF_Ligand_Superfamily"/>
</dbReference>
<comment type="similarity">
    <text evidence="2">Belongs to the tumor necrosis factor family.</text>
</comment>
<dbReference type="InterPro" id="IPR006052">
    <property type="entry name" value="TNF_dom"/>
</dbReference>
<dbReference type="AlphaFoldDB" id="A0A0G3F535"/>
<dbReference type="EMBL" id="KP233713">
    <property type="protein sequence ID" value="AKJ77887.1"/>
    <property type="molecule type" value="mRNA"/>
</dbReference>
<dbReference type="InterPro" id="IPR021184">
    <property type="entry name" value="TNF_CS"/>
</dbReference>
<feature type="domain" description="THD" evidence="8">
    <location>
        <begin position="81"/>
        <end position="227"/>
    </location>
</feature>
<dbReference type="PROSITE" id="PS50049">
    <property type="entry name" value="THD_2"/>
    <property type="match status" value="1"/>
</dbReference>
<dbReference type="GO" id="GO:0005125">
    <property type="term" value="F:cytokine activity"/>
    <property type="evidence" value="ECO:0007669"/>
    <property type="project" value="UniProtKB-KW"/>
</dbReference>
<evidence type="ECO:0000256" key="3">
    <source>
        <dbReference type="ARBA" id="ARBA00022514"/>
    </source>
</evidence>
<reference evidence="9" key="1">
    <citation type="submission" date="2014-12" db="EMBL/GenBank/DDBJ databases">
        <title>A divergent cellular defense in crowded locust.</title>
        <authorList>
            <person name="Wang Y."/>
            <person name="Kang L."/>
        </authorList>
    </citation>
    <scope>NUCLEOTIDE SEQUENCE</scope>
</reference>
<dbReference type="SUPFAM" id="SSF49842">
    <property type="entry name" value="TNF-like"/>
    <property type="match status" value="1"/>
</dbReference>
<sequence>MDTDGGRSVRIPFTPLQHHRHQHQDHHRPDDPSRPQELRQLPDSAVRKQHMAIKRKKLRALSKRKHPGTGTPAQHHLRPMPAAHFYGDSSNHTVDHDRYLGNGRLRPVNKLFTDWTPEDWFHRLGMDQHFTYEDGVVTVRRSGLYYVYAQIFYLDDKSTNGFKVFVDGEPKMQCSLHIHIAGIKSNTCFTASVMYINENSKLSVHDIEANRYSVFDKSKSFFGLVKLGNARLP</sequence>
<accession>A0A0G3F535</accession>
<protein>
    <submittedName>
        <fullName evidence="9">TNF</fullName>
    </submittedName>
</protein>
<comment type="subcellular location">
    <subcellularLocation>
        <location evidence="1">Secreted</location>
    </subcellularLocation>
</comment>
<keyword evidence="6" id="KW-0325">Glycoprotein</keyword>
<feature type="compositionally biased region" description="Basic and acidic residues" evidence="7">
    <location>
        <begin position="27"/>
        <end position="37"/>
    </location>
</feature>
<dbReference type="InterPro" id="IPR008983">
    <property type="entry name" value="Tumour_necrosis_fac-like_dom"/>
</dbReference>
<proteinExistence type="evidence at transcript level"/>
<evidence type="ECO:0000256" key="2">
    <source>
        <dbReference type="ARBA" id="ARBA00008670"/>
    </source>
</evidence>
<evidence type="ECO:0000256" key="5">
    <source>
        <dbReference type="ARBA" id="ARBA00023157"/>
    </source>
</evidence>
<dbReference type="Gene3D" id="2.60.120.40">
    <property type="match status" value="1"/>
</dbReference>
<evidence type="ECO:0000256" key="1">
    <source>
        <dbReference type="ARBA" id="ARBA00004613"/>
    </source>
</evidence>
<dbReference type="PANTHER" id="PTHR15151:SF24">
    <property type="entry name" value="A PROLIFERATION-INDUCING LIGAND-LIKE PROTEIN-RELATED"/>
    <property type="match status" value="1"/>
</dbReference>
<evidence type="ECO:0000256" key="6">
    <source>
        <dbReference type="ARBA" id="ARBA00023180"/>
    </source>
</evidence>
<keyword evidence="4" id="KW-0964">Secreted</keyword>